<evidence type="ECO:0000313" key="2">
    <source>
        <dbReference type="EMBL" id="CAF3743256.1"/>
    </source>
</evidence>
<dbReference type="PANTHER" id="PTHR14880:SF2">
    <property type="entry name" value="PROLINE AND SERINE-RICH PROTEIN 1"/>
    <property type="match status" value="1"/>
</dbReference>
<dbReference type="AlphaFoldDB" id="A0A818XNW7"/>
<dbReference type="EMBL" id="CAJOAZ010000970">
    <property type="protein sequence ID" value="CAF3743256.1"/>
    <property type="molecule type" value="Genomic_DNA"/>
</dbReference>
<accession>A0A818XNW7</accession>
<organism evidence="2 3">
    <name type="scientific">Adineta steineri</name>
    <dbReference type="NCBI Taxonomy" id="433720"/>
    <lineage>
        <taxon>Eukaryota</taxon>
        <taxon>Metazoa</taxon>
        <taxon>Spiralia</taxon>
        <taxon>Gnathifera</taxon>
        <taxon>Rotifera</taxon>
        <taxon>Eurotatoria</taxon>
        <taxon>Bdelloidea</taxon>
        <taxon>Adinetida</taxon>
        <taxon>Adinetidae</taxon>
        <taxon>Adineta</taxon>
    </lineage>
</organism>
<dbReference type="Proteomes" id="UP000663844">
    <property type="component" value="Unassembled WGS sequence"/>
</dbReference>
<comment type="caution">
    <text evidence="2">The sequence shown here is derived from an EMBL/GenBank/DDBJ whole genome shotgun (WGS) entry which is preliminary data.</text>
</comment>
<protein>
    <recommendedName>
        <fullName evidence="1">DUF4476 domain-containing protein</fullName>
    </recommendedName>
</protein>
<evidence type="ECO:0000259" key="1">
    <source>
        <dbReference type="Pfam" id="PF14771"/>
    </source>
</evidence>
<reference evidence="2" key="1">
    <citation type="submission" date="2021-02" db="EMBL/GenBank/DDBJ databases">
        <authorList>
            <person name="Nowell W R."/>
        </authorList>
    </citation>
    <scope>NUCLEOTIDE SEQUENCE</scope>
</reference>
<name>A0A818XNW7_9BILA</name>
<dbReference type="InterPro" id="IPR028011">
    <property type="entry name" value="DUF4476"/>
</dbReference>
<feature type="domain" description="DUF4476" evidence="1">
    <location>
        <begin position="69"/>
        <end position="146"/>
    </location>
</feature>
<proteinExistence type="predicted"/>
<evidence type="ECO:0000313" key="3">
    <source>
        <dbReference type="Proteomes" id="UP000663844"/>
    </source>
</evidence>
<dbReference type="PANTHER" id="PTHR14880">
    <property type="entry name" value="PROLINE AND SERINE-RICH PROTEIN 1"/>
    <property type="match status" value="1"/>
</dbReference>
<dbReference type="Pfam" id="PF14771">
    <property type="entry name" value="DUF4476"/>
    <property type="match status" value="1"/>
</dbReference>
<gene>
    <name evidence="2" type="ORF">OXD698_LOCUS15011</name>
</gene>
<dbReference type="InterPro" id="IPR042616">
    <property type="entry name" value="PROSER1"/>
</dbReference>
<sequence length="292" mass="32154">MNFLDPIAKSNLPSQNRSYQTPLSDEQFEILCRTMVHETSDHERKLETLYHSRGFLSGEQAGHIVASLTRPKDRVKAIMILEPRLIPMTCQQARNILASVTIHNDRLEALQYVKRALNDANTQEGNDYILSAFPFFEDKLKAAAILDTVIAREGVRVAAGGHIGYGALGSSVVRAAPLNPHFYGSVAAQVAHLPNHSQDASPVNKIFPPQAPSIYSFGETYLPPKRATDINAHFTSKTSMNLNNNQYTGFNSSPSNMYHASDPGPIGYANLQPNTAPNTYDVSSQLHQATYS</sequence>